<organism evidence="3">
    <name type="scientific">Phytoplasma mali (strain AT)</name>
    <dbReference type="NCBI Taxonomy" id="482235"/>
    <lineage>
        <taxon>Bacteria</taxon>
        <taxon>Bacillati</taxon>
        <taxon>Mycoplasmatota</taxon>
        <taxon>Mollicutes</taxon>
        <taxon>Acholeplasmatales</taxon>
        <taxon>Acholeplasmataceae</taxon>
        <taxon>Candidatus Phytoplasma</taxon>
        <taxon>16SrX (Apple proliferation group)</taxon>
    </lineage>
</organism>
<feature type="domain" description="Serine aminopeptidase S33" evidence="1">
    <location>
        <begin position="17"/>
        <end position="237"/>
    </location>
</feature>
<sequence length="258" mass="30638">MIINNNIIYTEFKIVNNPKANIIITHGLGQNSKDYYSLSKYFNQAGYNVLLYDVRGHGKSSGPRGDIHNFHFFLDDLFQLVLFLKKINKLKIFLLGHSMGGIIVNSYAVKYSNIDGLIISSAPTMIDKKYLFYQYPYYFFNFKKIKLNFQRFNNVSIDNYNPYSLDYVKPRLMRNILILSIKYFNKNLKKYLFPVLFLHNFQDKIVSYLHSKTLFNKIESKDKKINLYPYYDHNLFNVLEHKIVISDILEWLDLQILK</sequence>
<dbReference type="InterPro" id="IPR051044">
    <property type="entry name" value="MAG_DAG_Lipase"/>
</dbReference>
<dbReference type="ESTHER" id="phymt-b3qzy9">
    <property type="family name" value="Monoglyceridelipase_lysophospholip"/>
</dbReference>
<evidence type="ECO:0000313" key="2">
    <source>
        <dbReference type="EMBL" id="CAP18526.1"/>
    </source>
</evidence>
<dbReference type="HOGENOM" id="CLU_026209_7_2_14"/>
<dbReference type="Proteomes" id="UP000002020">
    <property type="component" value="Chromosome"/>
</dbReference>
<gene>
    <name evidence="2" type="primary">pldB</name>
    <name evidence="2" type="ordered locus">ATP_00339</name>
</gene>
<dbReference type="InterPro" id="IPR022742">
    <property type="entry name" value="Hydrolase_4"/>
</dbReference>
<dbReference type="eggNOG" id="COG2267">
    <property type="taxonomic scope" value="Bacteria"/>
</dbReference>
<protein>
    <submittedName>
        <fullName evidence="2">Putative lysophospholipase</fullName>
    </submittedName>
</protein>
<dbReference type="KEGG" id="pml:ATP_00339"/>
<dbReference type="InterPro" id="IPR029058">
    <property type="entry name" value="AB_hydrolase_fold"/>
</dbReference>
<dbReference type="AlphaFoldDB" id="B3QZY9"/>
<keyword evidence="3" id="KW-1185">Reference proteome</keyword>
<name>B3QZY9_PHYMT</name>
<evidence type="ECO:0000313" key="3">
    <source>
        <dbReference type="Proteomes" id="UP000002020"/>
    </source>
</evidence>
<dbReference type="Gene3D" id="3.40.50.1820">
    <property type="entry name" value="alpha/beta hydrolase"/>
    <property type="match status" value="1"/>
</dbReference>
<evidence type="ECO:0000259" key="1">
    <source>
        <dbReference type="Pfam" id="PF12146"/>
    </source>
</evidence>
<accession>B3QZY9</accession>
<dbReference type="PANTHER" id="PTHR11614">
    <property type="entry name" value="PHOSPHOLIPASE-RELATED"/>
    <property type="match status" value="1"/>
</dbReference>
<dbReference type="SUPFAM" id="SSF53474">
    <property type="entry name" value="alpha/beta-Hydrolases"/>
    <property type="match status" value="1"/>
</dbReference>
<dbReference type="EMBL" id="CU469464">
    <property type="protein sequence ID" value="CAP18526.1"/>
    <property type="molecule type" value="Genomic_DNA"/>
</dbReference>
<dbReference type="Pfam" id="PF12146">
    <property type="entry name" value="Hydrolase_4"/>
    <property type="match status" value="1"/>
</dbReference>
<proteinExistence type="predicted"/>
<reference evidence="2 3" key="1">
    <citation type="journal article" date="2008" name="BMC Genomics">
        <title>The linear chromosome of the plant-pathogenic mycoplasma 'Candidatus Phytoplasma mali'.</title>
        <authorList>
            <person name="Kube M."/>
            <person name="Schneider B."/>
            <person name="Kuhl H."/>
            <person name="Dandekar T."/>
            <person name="Heitmann K."/>
            <person name="Migdoll A.M."/>
            <person name="Reinhardt R."/>
            <person name="Seemueller E."/>
        </authorList>
    </citation>
    <scope>NUCLEOTIDE SEQUENCE [LARGE SCALE GENOMIC DNA]</scope>
    <source>
        <strain evidence="2 3">AT</strain>
    </source>
</reference>
<dbReference type="STRING" id="37692.ATP_00339"/>